<protein>
    <submittedName>
        <fullName evidence="1">Uncharacterized protein</fullName>
    </submittedName>
</protein>
<comment type="caution">
    <text evidence="1">The sequence shown here is derived from an EMBL/GenBank/DDBJ whole genome shotgun (WGS) entry which is preliminary data.</text>
</comment>
<feature type="non-terminal residue" evidence="1">
    <location>
        <position position="115"/>
    </location>
</feature>
<evidence type="ECO:0000313" key="2">
    <source>
        <dbReference type="Proteomes" id="UP001159427"/>
    </source>
</evidence>
<keyword evidence="2" id="KW-1185">Reference proteome</keyword>
<dbReference type="Proteomes" id="UP001159427">
    <property type="component" value="Unassembled WGS sequence"/>
</dbReference>
<sequence length="115" mass="12676">KFVKEAEQIVSKAKGSLLDPLEIKPPFKGPFKVFVVDLFAALAASISGMTNIHYQANLTQSVLQAFKRKNLNWACVSLVLSPNLADKTTHSMLSFVIENLIKPLGSSCIPLEVYR</sequence>
<organism evidence="1 2">
    <name type="scientific">Porites evermanni</name>
    <dbReference type="NCBI Taxonomy" id="104178"/>
    <lineage>
        <taxon>Eukaryota</taxon>
        <taxon>Metazoa</taxon>
        <taxon>Cnidaria</taxon>
        <taxon>Anthozoa</taxon>
        <taxon>Hexacorallia</taxon>
        <taxon>Scleractinia</taxon>
        <taxon>Fungiina</taxon>
        <taxon>Poritidae</taxon>
        <taxon>Porites</taxon>
    </lineage>
</organism>
<dbReference type="EMBL" id="CALNXI010004011">
    <property type="protein sequence ID" value="CAH3194871.1"/>
    <property type="molecule type" value="Genomic_DNA"/>
</dbReference>
<name>A0ABN8SY42_9CNID</name>
<proteinExistence type="predicted"/>
<evidence type="ECO:0000313" key="1">
    <source>
        <dbReference type="EMBL" id="CAH3194871.1"/>
    </source>
</evidence>
<feature type="non-terminal residue" evidence="1">
    <location>
        <position position="1"/>
    </location>
</feature>
<reference evidence="1 2" key="1">
    <citation type="submission" date="2022-05" db="EMBL/GenBank/DDBJ databases">
        <authorList>
            <consortium name="Genoscope - CEA"/>
            <person name="William W."/>
        </authorList>
    </citation>
    <scope>NUCLEOTIDE SEQUENCE [LARGE SCALE GENOMIC DNA]</scope>
</reference>
<accession>A0ABN8SY42</accession>
<gene>
    <name evidence="1" type="ORF">PEVE_00028908</name>
</gene>